<accession>A0A368BRG2</accession>
<dbReference type="Proteomes" id="UP000253307">
    <property type="component" value="Unassembled WGS sequence"/>
</dbReference>
<dbReference type="InterPro" id="IPR008921">
    <property type="entry name" value="DNA_pol3_clamp-load_cplx_C"/>
</dbReference>
<dbReference type="EMBL" id="QOPE01000035">
    <property type="protein sequence ID" value="RCL39831.1"/>
    <property type="molecule type" value="Genomic_DNA"/>
</dbReference>
<dbReference type="AlphaFoldDB" id="A0A368BRG2"/>
<organism evidence="1 2">
    <name type="scientific">SAR86 cluster bacterium</name>
    <dbReference type="NCBI Taxonomy" id="2030880"/>
    <lineage>
        <taxon>Bacteria</taxon>
        <taxon>Pseudomonadati</taxon>
        <taxon>Pseudomonadota</taxon>
        <taxon>Gammaproteobacteria</taxon>
        <taxon>SAR86 cluster</taxon>
    </lineage>
</organism>
<dbReference type="SUPFAM" id="SSF48019">
    <property type="entry name" value="post-AAA+ oligomerization domain-like"/>
    <property type="match status" value="1"/>
</dbReference>
<comment type="caution">
    <text evidence="1">The sequence shown here is derived from an EMBL/GenBank/DDBJ whole genome shotgun (WGS) entry which is preliminary data.</text>
</comment>
<sequence>MQKNEVSILKLVEDEKIEETIKNYSVMQNHEIFDLENAIICTDFDRARKIINSIRNNNSSVPPLVSWILSKVISSCYGIKSSNGKPNLYDLGIWRDIQSEYMSFSNKIDFNQIDSLADAFLLDKSSKGIHPINSWNVLETIISDLENSLLSN</sequence>
<evidence type="ECO:0000313" key="1">
    <source>
        <dbReference type="EMBL" id="RCL39831.1"/>
    </source>
</evidence>
<dbReference type="GO" id="GO:0003677">
    <property type="term" value="F:DNA binding"/>
    <property type="evidence" value="ECO:0007669"/>
    <property type="project" value="InterPro"/>
</dbReference>
<evidence type="ECO:0000313" key="2">
    <source>
        <dbReference type="Proteomes" id="UP000253307"/>
    </source>
</evidence>
<proteinExistence type="predicted"/>
<dbReference type="GO" id="GO:0006260">
    <property type="term" value="P:DNA replication"/>
    <property type="evidence" value="ECO:0007669"/>
    <property type="project" value="InterPro"/>
</dbReference>
<reference evidence="1 2" key="1">
    <citation type="journal article" date="2018" name="Microbiome">
        <title>Fine metagenomic profile of the Mediterranean stratified and mixed water columns revealed by assembly and recruitment.</title>
        <authorList>
            <person name="Haro-Moreno J.M."/>
            <person name="Lopez-Perez M."/>
            <person name="De La Torre J.R."/>
            <person name="Picazo A."/>
            <person name="Camacho A."/>
            <person name="Rodriguez-Valera F."/>
        </authorList>
    </citation>
    <scope>NUCLEOTIDE SEQUENCE [LARGE SCALE GENOMIC DNA]</scope>
    <source>
        <strain evidence="1">MED-G82</strain>
    </source>
</reference>
<name>A0A368BRG2_9GAMM</name>
<gene>
    <name evidence="1" type="ORF">DBW96_04140</name>
</gene>
<dbReference type="Gene3D" id="1.20.272.10">
    <property type="match status" value="1"/>
</dbReference>
<protein>
    <submittedName>
        <fullName evidence="1">Uncharacterized protein</fullName>
    </submittedName>
</protein>